<sequence>MTELLGGAGRYKALRCLYEQPSRAFGTRELAALAGIDPSNASRWLRR</sequence>
<dbReference type="EMBL" id="JABFCS010000001">
    <property type="protein sequence ID" value="NNU44764.1"/>
    <property type="molecule type" value="Genomic_DNA"/>
</dbReference>
<accession>A0A849KE03</accession>
<feature type="domain" description="HTH marR-type" evidence="1">
    <location>
        <begin position="10"/>
        <end position="47"/>
    </location>
</feature>
<name>A0A849KE03_9BURK</name>
<protein>
    <recommendedName>
        <fullName evidence="1">HTH marR-type domain-containing protein</fullName>
    </recommendedName>
</protein>
<comment type="caution">
    <text evidence="2">The sequence shown here is derived from an EMBL/GenBank/DDBJ whole genome shotgun (WGS) entry which is preliminary data.</text>
</comment>
<proteinExistence type="predicted"/>
<evidence type="ECO:0000313" key="3">
    <source>
        <dbReference type="Proteomes" id="UP000552954"/>
    </source>
</evidence>
<evidence type="ECO:0000313" key="2">
    <source>
        <dbReference type="EMBL" id="NNU44764.1"/>
    </source>
</evidence>
<keyword evidence="3" id="KW-1185">Reference proteome</keyword>
<dbReference type="Proteomes" id="UP000552954">
    <property type="component" value="Unassembled WGS sequence"/>
</dbReference>
<reference evidence="2 3" key="2">
    <citation type="submission" date="2020-06" db="EMBL/GenBank/DDBJ databases">
        <title>Ramlibacter rhizophilus sp. nov., isolated from rhizosphere soil of national flower Mugunghwa from South Korea.</title>
        <authorList>
            <person name="Zheng-Fei Y."/>
            <person name="Huan T."/>
        </authorList>
    </citation>
    <scope>NUCLEOTIDE SEQUENCE [LARGE SCALE GENOMIC DNA]</scope>
    <source>
        <strain evidence="2 3">B156</strain>
    </source>
</reference>
<organism evidence="2 3">
    <name type="scientific">Ramlibacter montanisoli</name>
    <dbReference type="NCBI Taxonomy" id="2732512"/>
    <lineage>
        <taxon>Bacteria</taxon>
        <taxon>Pseudomonadati</taxon>
        <taxon>Pseudomonadota</taxon>
        <taxon>Betaproteobacteria</taxon>
        <taxon>Burkholderiales</taxon>
        <taxon>Comamonadaceae</taxon>
        <taxon>Ramlibacter</taxon>
    </lineage>
</organism>
<dbReference type="AlphaFoldDB" id="A0A849KE03"/>
<dbReference type="RefSeq" id="WP_171561921.1">
    <property type="nucleotide sequence ID" value="NZ_JABFCS010000001.1"/>
</dbReference>
<dbReference type="Pfam" id="PF01047">
    <property type="entry name" value="MarR"/>
    <property type="match status" value="1"/>
</dbReference>
<evidence type="ECO:0000259" key="1">
    <source>
        <dbReference type="Pfam" id="PF01047"/>
    </source>
</evidence>
<gene>
    <name evidence="2" type="ORF">HK415_18785</name>
</gene>
<dbReference type="InterPro" id="IPR000835">
    <property type="entry name" value="HTH_MarR-typ"/>
</dbReference>
<reference evidence="2 3" key="1">
    <citation type="submission" date="2020-05" db="EMBL/GenBank/DDBJ databases">
        <authorList>
            <person name="Khan S.A."/>
            <person name="Jeon C.O."/>
            <person name="Chun B.H."/>
        </authorList>
    </citation>
    <scope>NUCLEOTIDE SEQUENCE [LARGE SCALE GENOMIC DNA]</scope>
    <source>
        <strain evidence="2 3">B156</strain>
    </source>
</reference>